<organism evidence="1 2">
    <name type="scientific">Rickenella mellea</name>
    <dbReference type="NCBI Taxonomy" id="50990"/>
    <lineage>
        <taxon>Eukaryota</taxon>
        <taxon>Fungi</taxon>
        <taxon>Dikarya</taxon>
        <taxon>Basidiomycota</taxon>
        <taxon>Agaricomycotina</taxon>
        <taxon>Agaricomycetes</taxon>
        <taxon>Hymenochaetales</taxon>
        <taxon>Rickenellaceae</taxon>
        <taxon>Rickenella</taxon>
    </lineage>
</organism>
<dbReference type="Proteomes" id="UP000294933">
    <property type="component" value="Unassembled WGS sequence"/>
</dbReference>
<dbReference type="AlphaFoldDB" id="A0A4Y7PRP5"/>
<evidence type="ECO:0000313" key="2">
    <source>
        <dbReference type="Proteomes" id="UP000294933"/>
    </source>
</evidence>
<name>A0A4Y7PRP5_9AGAM</name>
<reference evidence="1 2" key="1">
    <citation type="submission" date="2018-06" db="EMBL/GenBank/DDBJ databases">
        <title>A transcriptomic atlas of mushroom development highlights an independent origin of complex multicellularity.</title>
        <authorList>
            <consortium name="DOE Joint Genome Institute"/>
            <person name="Krizsan K."/>
            <person name="Almasi E."/>
            <person name="Merenyi Z."/>
            <person name="Sahu N."/>
            <person name="Viragh M."/>
            <person name="Koszo T."/>
            <person name="Mondo S."/>
            <person name="Kiss B."/>
            <person name="Balint B."/>
            <person name="Kues U."/>
            <person name="Barry K."/>
            <person name="Hegedus J.C."/>
            <person name="Henrissat B."/>
            <person name="Johnson J."/>
            <person name="Lipzen A."/>
            <person name="Ohm R."/>
            <person name="Nagy I."/>
            <person name="Pangilinan J."/>
            <person name="Yan J."/>
            <person name="Xiong Y."/>
            <person name="Grigoriev I.V."/>
            <person name="Hibbett D.S."/>
            <person name="Nagy L.G."/>
        </authorList>
    </citation>
    <scope>NUCLEOTIDE SEQUENCE [LARGE SCALE GENOMIC DNA]</scope>
    <source>
        <strain evidence="1 2">SZMC22713</strain>
    </source>
</reference>
<keyword evidence="2" id="KW-1185">Reference proteome</keyword>
<accession>A0A4Y7PRP5</accession>
<protein>
    <submittedName>
        <fullName evidence="1">Uncharacterized protein</fullName>
    </submittedName>
</protein>
<dbReference type="VEuPathDB" id="FungiDB:BD410DRAFT_793588"/>
<evidence type="ECO:0000313" key="1">
    <source>
        <dbReference type="EMBL" id="TDL18097.1"/>
    </source>
</evidence>
<sequence>MEFPPDTNCNFSFKDCTPLGALLKIPQHIVSTLLTPEIIFTSNKYSNKFRFRALRSPIGRAKPAEVIITEVPAVDLRSKRNILDTLGRCFNTLLWTRAVCLHLDLSVNCGTIREADWLRFATSVPTLESLEIRFTRSSRCEEEQAVQLLLKGLERERTEPCFPRLRRLVFPAIDGSQLCKELSEILKRCNRQRKTQGLPSTVVNFLGGHVELVMEFESSD</sequence>
<dbReference type="EMBL" id="ML170212">
    <property type="protein sequence ID" value="TDL18097.1"/>
    <property type="molecule type" value="Genomic_DNA"/>
</dbReference>
<proteinExistence type="predicted"/>
<gene>
    <name evidence="1" type="ORF">BD410DRAFT_793588</name>
</gene>